<dbReference type="PANTHER" id="PTHR37999">
    <property type="entry name" value="MUCIN-17"/>
    <property type="match status" value="1"/>
</dbReference>
<feature type="region of interest" description="Disordered" evidence="1">
    <location>
        <begin position="331"/>
        <end position="366"/>
    </location>
</feature>
<feature type="chain" id="PRO_5036833532" description="SEA domain-containing protein" evidence="3">
    <location>
        <begin position="24"/>
        <end position="703"/>
    </location>
</feature>
<dbReference type="AlphaFoldDB" id="A0A974DG74"/>
<feature type="domain" description="SEA" evidence="4">
    <location>
        <begin position="402"/>
        <end position="524"/>
    </location>
</feature>
<dbReference type="PANTHER" id="PTHR37999:SF2">
    <property type="entry name" value="MUCIN-17"/>
    <property type="match status" value="1"/>
</dbReference>
<name>A0A974DG74_XENLA</name>
<evidence type="ECO:0000313" key="6">
    <source>
        <dbReference type="Proteomes" id="UP000694892"/>
    </source>
</evidence>
<evidence type="ECO:0000256" key="2">
    <source>
        <dbReference type="SAM" id="Phobius"/>
    </source>
</evidence>
<evidence type="ECO:0000256" key="1">
    <source>
        <dbReference type="SAM" id="MobiDB-lite"/>
    </source>
</evidence>
<organism evidence="5 6">
    <name type="scientific">Xenopus laevis</name>
    <name type="common">African clawed frog</name>
    <dbReference type="NCBI Taxonomy" id="8355"/>
    <lineage>
        <taxon>Eukaryota</taxon>
        <taxon>Metazoa</taxon>
        <taxon>Chordata</taxon>
        <taxon>Craniata</taxon>
        <taxon>Vertebrata</taxon>
        <taxon>Euteleostomi</taxon>
        <taxon>Amphibia</taxon>
        <taxon>Batrachia</taxon>
        <taxon>Anura</taxon>
        <taxon>Pipoidea</taxon>
        <taxon>Pipidae</taxon>
        <taxon>Xenopodinae</taxon>
        <taxon>Xenopus</taxon>
        <taxon>Xenopus</taxon>
    </lineage>
</organism>
<dbReference type="InterPro" id="IPR000082">
    <property type="entry name" value="SEA_dom"/>
</dbReference>
<dbReference type="EMBL" id="CM004470">
    <property type="protein sequence ID" value="OCT90536.1"/>
    <property type="molecule type" value="Genomic_DNA"/>
</dbReference>
<dbReference type="OMA" id="NMTTMPG"/>
<evidence type="ECO:0000313" key="5">
    <source>
        <dbReference type="EMBL" id="OCT90536.1"/>
    </source>
</evidence>
<keyword evidence="2" id="KW-1133">Transmembrane helix</keyword>
<keyword evidence="2" id="KW-0472">Membrane</keyword>
<dbReference type="Proteomes" id="UP000694892">
    <property type="component" value="Chromosome 3L"/>
</dbReference>
<accession>A0A974DG74</accession>
<dbReference type="PROSITE" id="PS50024">
    <property type="entry name" value="SEA"/>
    <property type="match status" value="1"/>
</dbReference>
<dbReference type="Pfam" id="PF01390">
    <property type="entry name" value="SEA"/>
    <property type="match status" value="1"/>
</dbReference>
<dbReference type="InterPro" id="IPR036364">
    <property type="entry name" value="SEA_dom_sf"/>
</dbReference>
<proteinExistence type="predicted"/>
<feature type="transmembrane region" description="Helical" evidence="2">
    <location>
        <begin position="605"/>
        <end position="627"/>
    </location>
</feature>
<feature type="compositionally biased region" description="Polar residues" evidence="1">
    <location>
        <begin position="336"/>
        <end position="349"/>
    </location>
</feature>
<keyword evidence="2" id="KW-0812">Transmembrane</keyword>
<feature type="region of interest" description="Disordered" evidence="1">
    <location>
        <begin position="96"/>
        <end position="121"/>
    </location>
</feature>
<evidence type="ECO:0000256" key="3">
    <source>
        <dbReference type="SAM" id="SignalP"/>
    </source>
</evidence>
<keyword evidence="3" id="KW-0732">Signal</keyword>
<gene>
    <name evidence="5" type="ORF">XELAEV_18019151mg</name>
</gene>
<reference evidence="6" key="1">
    <citation type="journal article" date="2016" name="Nature">
        <title>Genome evolution in the allotetraploid frog Xenopus laevis.</title>
        <authorList>
            <person name="Session A.M."/>
            <person name="Uno Y."/>
            <person name="Kwon T."/>
            <person name="Chapman J.A."/>
            <person name="Toyoda A."/>
            <person name="Takahashi S."/>
            <person name="Fukui A."/>
            <person name="Hikosaka A."/>
            <person name="Suzuki A."/>
            <person name="Kondo M."/>
            <person name="van Heeringen S.J."/>
            <person name="Quigley I."/>
            <person name="Heinz S."/>
            <person name="Ogino H."/>
            <person name="Ochi H."/>
            <person name="Hellsten U."/>
            <person name="Lyons J.B."/>
            <person name="Simakov O."/>
            <person name="Putnam N."/>
            <person name="Stites J."/>
            <person name="Kuroki Y."/>
            <person name="Tanaka T."/>
            <person name="Michiue T."/>
            <person name="Watanabe M."/>
            <person name="Bogdanovic O."/>
            <person name="Lister R."/>
            <person name="Georgiou G."/>
            <person name="Paranjpe S.S."/>
            <person name="van Kruijsbergen I."/>
            <person name="Shu S."/>
            <person name="Carlson J."/>
            <person name="Kinoshita T."/>
            <person name="Ohta Y."/>
            <person name="Mawaribuchi S."/>
            <person name="Jenkins J."/>
            <person name="Grimwood J."/>
            <person name="Schmutz J."/>
            <person name="Mitros T."/>
            <person name="Mozaffari S.V."/>
            <person name="Suzuki Y."/>
            <person name="Haramoto Y."/>
            <person name="Yamamoto T.S."/>
            <person name="Takagi C."/>
            <person name="Heald R."/>
            <person name="Miller K."/>
            <person name="Haudenschild C."/>
            <person name="Kitzman J."/>
            <person name="Nakayama T."/>
            <person name="Izutsu Y."/>
            <person name="Robert J."/>
            <person name="Fortriede J."/>
            <person name="Burns K."/>
            <person name="Lotay V."/>
            <person name="Karimi K."/>
            <person name="Yasuoka Y."/>
            <person name="Dichmann D.S."/>
            <person name="Flajnik M.F."/>
            <person name="Houston D.W."/>
            <person name="Shendure J."/>
            <person name="DuPasquier L."/>
            <person name="Vize P.D."/>
            <person name="Zorn A.M."/>
            <person name="Ito M."/>
            <person name="Marcotte E.M."/>
            <person name="Wallingford J.B."/>
            <person name="Ito Y."/>
            <person name="Asashima M."/>
            <person name="Ueno N."/>
            <person name="Matsuda Y."/>
            <person name="Veenstra G.J."/>
            <person name="Fujiyama A."/>
            <person name="Harland R.M."/>
            <person name="Taira M."/>
            <person name="Rokhsar D.S."/>
        </authorList>
    </citation>
    <scope>NUCLEOTIDE SEQUENCE [LARGE SCALE GENOMIC DNA]</scope>
    <source>
        <strain evidence="6">J</strain>
    </source>
</reference>
<evidence type="ECO:0000259" key="4">
    <source>
        <dbReference type="PROSITE" id="PS50024"/>
    </source>
</evidence>
<feature type="signal peptide" evidence="3">
    <location>
        <begin position="1"/>
        <end position="23"/>
    </location>
</feature>
<dbReference type="InterPro" id="IPR053311">
    <property type="entry name" value="Mucosal_Integrity_Assoc"/>
</dbReference>
<dbReference type="SUPFAM" id="SSF82671">
    <property type="entry name" value="SEA domain"/>
    <property type="match status" value="1"/>
</dbReference>
<sequence length="703" mass="72677">MGNLQWTLALLILICGLIPDSKANTTISTPTTSRVNGTIITTAPPPGNSTGDVNGTIITTAPPPGNTTGEVNGTIVTTAPPPGNTTGEVNGTIVTTTPTPGNTTSEVNGTIVTTAPPPGNTTGEVNGTIITTAPPPGNTTGGVNGTIITTAPPPGNSTGDVNGTIITTAPPSGNTTSEVNGTIVTTAPPPGNTTSDVNGTIITTAPPPGNTTGEVNGTIVTTAPPPGNSTSEVNGTIVTTAPPPGNTTSDVNGTIITTAPPPGNSTGDVNGTIITTAPAPGNTTGEVNGTIVTTAPPPGNTTGEVNGTIITTAPPPGNTTGEVNGTIVTTVPPPGNTTCESNDMTTNDASPTNNTTSISRSTTGTQGKGDCVNGYLSGSMCVCDDNFHGSQCDLISNEIRPGGGPFTAKVKATVVVLNKGYSMDLIDKTSEEYKTFEARFENEIRKLYESVTGYDGVRITSIKRGSVVVEHEVLININLINGTEQYTTAVRELNETLSGTNCTSNDPGFLEFDVSRTQVQDRALDVSALCSELIPEDMRQYFSGVNESNKLLCSSNCSSKNPEFFNCNAGQCSISKAGPHCYCKTSDQFWYTGDRCANSVSKAGVISGVTIGLAVLALTIITLLIIVSRRGKNKTKERLIDNEQSWFDVWDGEKFEKGQIKNSDSNSTSGVQRPEYDSVDFRPALDKVDRTIKVTTARARVGH</sequence>
<feature type="compositionally biased region" description="Low complexity" evidence="1">
    <location>
        <begin position="350"/>
        <end position="365"/>
    </location>
</feature>
<protein>
    <recommendedName>
        <fullName evidence="4">SEA domain-containing protein</fullName>
    </recommendedName>
</protein>